<reference evidence="1 2" key="1">
    <citation type="submission" date="2017-06" db="EMBL/GenBank/DDBJ databases">
        <authorList>
            <person name="Varghese N."/>
            <person name="Submissions S."/>
        </authorList>
    </citation>
    <scope>NUCLEOTIDE SEQUENCE [LARGE SCALE GENOMIC DNA]</scope>
    <source>
        <strain evidence="1 2">DSM 26989</strain>
    </source>
</reference>
<proteinExistence type="predicted"/>
<sequence length="34" mass="3986">MMKKVKNMSFMRKLVHYLTHGISEYNIGRANCLA</sequence>
<dbReference type="Proteomes" id="UP000198427">
    <property type="component" value="Unassembled WGS sequence"/>
</dbReference>
<evidence type="ECO:0000313" key="1">
    <source>
        <dbReference type="EMBL" id="SNR76960.1"/>
    </source>
</evidence>
<organism evidence="1 2">
    <name type="scientific">Prevotella jejuni</name>
    <dbReference type="NCBI Taxonomy" id="1177574"/>
    <lineage>
        <taxon>Bacteria</taxon>
        <taxon>Pseudomonadati</taxon>
        <taxon>Bacteroidota</taxon>
        <taxon>Bacteroidia</taxon>
        <taxon>Bacteroidales</taxon>
        <taxon>Prevotellaceae</taxon>
        <taxon>Prevotella</taxon>
    </lineage>
</organism>
<protein>
    <submittedName>
        <fullName evidence="1">Uncharacterized protein</fullName>
    </submittedName>
</protein>
<dbReference type="AlphaFoldDB" id="A0AA94IT93"/>
<accession>A0AA94IT93</accession>
<dbReference type="EMBL" id="FZNZ01000009">
    <property type="protein sequence ID" value="SNR76960.1"/>
    <property type="molecule type" value="Genomic_DNA"/>
</dbReference>
<evidence type="ECO:0000313" key="2">
    <source>
        <dbReference type="Proteomes" id="UP000198427"/>
    </source>
</evidence>
<gene>
    <name evidence="1" type="ORF">SAMN06265364_10974</name>
</gene>
<comment type="caution">
    <text evidence="1">The sequence shown here is derived from an EMBL/GenBank/DDBJ whole genome shotgun (WGS) entry which is preliminary data.</text>
</comment>
<keyword evidence="2" id="KW-1185">Reference proteome</keyword>
<name>A0AA94IT93_9BACT</name>